<evidence type="ECO:0000313" key="13">
    <source>
        <dbReference type="Proteomes" id="UP001234602"/>
    </source>
</evidence>
<dbReference type="FunFam" id="3.40.50.620:FF:000001">
    <property type="entry name" value="GMP synthase [glutamine-hydrolyzing]"/>
    <property type="match status" value="1"/>
</dbReference>
<keyword evidence="6 9" id="KW-0658">Purine biosynthesis</keyword>
<dbReference type="EC" id="6.3.5.2" evidence="9"/>
<accession>A0AAW7I765</accession>
<dbReference type="Gene3D" id="3.40.50.880">
    <property type="match status" value="1"/>
</dbReference>
<name>A0AAW7I765_9BACI</name>
<feature type="active site" evidence="9">
    <location>
        <position position="179"/>
    </location>
</feature>
<keyword evidence="4 9" id="KW-0547">Nucleotide-binding</keyword>
<dbReference type="EMBL" id="JAUCEY010000006">
    <property type="protein sequence ID" value="MDM5450946.1"/>
    <property type="molecule type" value="Genomic_DNA"/>
</dbReference>
<dbReference type="Proteomes" id="UP001234602">
    <property type="component" value="Unassembled WGS sequence"/>
</dbReference>
<evidence type="ECO:0000256" key="6">
    <source>
        <dbReference type="ARBA" id="ARBA00022755"/>
    </source>
</evidence>
<evidence type="ECO:0000256" key="3">
    <source>
        <dbReference type="ARBA" id="ARBA00022598"/>
    </source>
</evidence>
<dbReference type="InterPro" id="IPR017926">
    <property type="entry name" value="GATASE"/>
</dbReference>
<protein>
    <recommendedName>
        <fullName evidence="9">GMP synthase [glutamine-hydrolyzing]</fullName>
        <ecNumber evidence="9">6.3.5.2</ecNumber>
    </recommendedName>
    <alternativeName>
        <fullName evidence="9">GMP synthetase</fullName>
    </alternativeName>
    <alternativeName>
        <fullName evidence="9">Glutamine amidotransferase</fullName>
    </alternativeName>
</protein>
<dbReference type="RefSeq" id="WP_061461258.1">
    <property type="nucleotide sequence ID" value="NZ_CP011008.1"/>
</dbReference>
<feature type="active site" description="Nucleophile" evidence="9">
    <location>
        <position position="90"/>
    </location>
</feature>
<dbReference type="PANTHER" id="PTHR11922">
    <property type="entry name" value="GMP SYNTHASE-RELATED"/>
    <property type="match status" value="1"/>
</dbReference>
<evidence type="ECO:0000256" key="10">
    <source>
        <dbReference type="PROSITE-ProRule" id="PRU00886"/>
    </source>
</evidence>
<dbReference type="CDD" id="cd01997">
    <property type="entry name" value="GMP_synthase_C"/>
    <property type="match status" value="1"/>
</dbReference>
<evidence type="ECO:0000256" key="9">
    <source>
        <dbReference type="HAMAP-Rule" id="MF_00344"/>
    </source>
</evidence>
<dbReference type="NCBIfam" id="TIGR00884">
    <property type="entry name" value="guaA_Cterm"/>
    <property type="match status" value="1"/>
</dbReference>
<dbReference type="Pfam" id="PF02540">
    <property type="entry name" value="NAD_synthase"/>
    <property type="match status" value="1"/>
</dbReference>
<evidence type="ECO:0000256" key="7">
    <source>
        <dbReference type="ARBA" id="ARBA00022840"/>
    </source>
</evidence>
<dbReference type="Pfam" id="PF00958">
    <property type="entry name" value="GMP_synt_C"/>
    <property type="match status" value="1"/>
</dbReference>
<dbReference type="PRINTS" id="PR00096">
    <property type="entry name" value="GATASE"/>
</dbReference>
<comment type="caution">
    <text evidence="12">The sequence shown here is derived from an EMBL/GenBank/DDBJ whole genome shotgun (WGS) entry which is preliminary data.</text>
</comment>
<comment type="subunit">
    <text evidence="9">Homodimer.</text>
</comment>
<dbReference type="Pfam" id="PF00117">
    <property type="entry name" value="GATase"/>
    <property type="match status" value="1"/>
</dbReference>
<dbReference type="InterPro" id="IPR022310">
    <property type="entry name" value="NAD/GMP_synthase"/>
</dbReference>
<dbReference type="InterPro" id="IPR029062">
    <property type="entry name" value="Class_I_gatase-like"/>
</dbReference>
<dbReference type="InterPro" id="IPR025777">
    <property type="entry name" value="GMPS_ATP_PPase_dom"/>
</dbReference>
<evidence type="ECO:0000259" key="11">
    <source>
        <dbReference type="PROSITE" id="PS51553"/>
    </source>
</evidence>
<dbReference type="PROSITE" id="PS51273">
    <property type="entry name" value="GATASE_TYPE_1"/>
    <property type="match status" value="1"/>
</dbReference>
<keyword evidence="5 9" id="KW-0332">GMP biosynthesis</keyword>
<keyword evidence="3 9" id="KW-0436">Ligase</keyword>
<dbReference type="NCBIfam" id="NF000848">
    <property type="entry name" value="PRK00074.1"/>
    <property type="match status" value="1"/>
</dbReference>
<dbReference type="InterPro" id="IPR001674">
    <property type="entry name" value="GMP_synth_C"/>
</dbReference>
<dbReference type="SUPFAM" id="SSF52402">
    <property type="entry name" value="Adenine nucleotide alpha hydrolases-like"/>
    <property type="match status" value="1"/>
</dbReference>
<dbReference type="NCBIfam" id="TIGR00888">
    <property type="entry name" value="guaA_Nterm"/>
    <property type="match status" value="1"/>
</dbReference>
<feature type="domain" description="GMPS ATP-PPase" evidence="11">
    <location>
        <begin position="204"/>
        <end position="393"/>
    </location>
</feature>
<feature type="active site" evidence="9">
    <location>
        <position position="177"/>
    </location>
</feature>
<proteinExistence type="inferred from homology"/>
<keyword evidence="8 9" id="KW-0315">Glutamine amidotransferase</keyword>
<dbReference type="GO" id="GO:0003921">
    <property type="term" value="F:GMP synthase activity"/>
    <property type="evidence" value="ECO:0007669"/>
    <property type="project" value="InterPro"/>
</dbReference>
<dbReference type="HAMAP" id="MF_00344">
    <property type="entry name" value="GMP_synthase"/>
    <property type="match status" value="1"/>
</dbReference>
<gene>
    <name evidence="9 12" type="primary">guaA</name>
    <name evidence="12" type="ORF">QUF89_01590</name>
</gene>
<evidence type="ECO:0000256" key="1">
    <source>
        <dbReference type="ARBA" id="ARBA00002332"/>
    </source>
</evidence>
<dbReference type="PRINTS" id="PR00099">
    <property type="entry name" value="CPSGATASE"/>
</dbReference>
<dbReference type="GO" id="GO:0005829">
    <property type="term" value="C:cytosol"/>
    <property type="evidence" value="ECO:0007669"/>
    <property type="project" value="TreeGrafter"/>
</dbReference>
<dbReference type="FunFam" id="3.40.50.880:FF:000001">
    <property type="entry name" value="GMP synthase [glutamine-hydrolyzing]"/>
    <property type="match status" value="1"/>
</dbReference>
<dbReference type="KEGG" id="bsj:UP17_01870"/>
<sequence>MPGKTELQKNQEMIVVLDFGSQYNQLITRRIREFGVYSELHPHTITVEEIEKMNPTGIIFSGGPNSVYDATAFGCDERIFEMGLPIFGICYGMQLMTKHFGGKVEPAKNREYGKAALAIQNESKLFSDLPKEQIVWMSHGDLVVETPEGFKIDGTNPSCPISAMSDESRKLYAVQFHPEVRHSVYGNDILKNFVFGVCGCKGDWSMENFIEVEMEKIRQTVGNKKVLCALSGGVDSSVVAVLIHKAIGDQLTCIFVDHGLLRKGEAEGVMETFSEGFNMNVIKVDASERFLSKLAGVSDPEQKRKIIGNEFIYVFDDEATKLEGIDFLAQGTLYTDIIESGTATAQTIKSHHNVGGLPEDMQFKLIEPLNTLFKDEVRALGSEMGIPDEIVWRQPFPGPGLGIRVLGEISDEKLEIVRESDHILREEIKKNGLEREIWQYFTVLPNIRSVGVMGDARTYDYTIGIRAVTSIDGMTSDWARIPWDVLEIISTRIVNEVNHVNRVVYDITSKPPATIEWE</sequence>
<dbReference type="InterPro" id="IPR004739">
    <property type="entry name" value="GMP_synth_GATase"/>
</dbReference>
<dbReference type="Gene3D" id="3.30.300.10">
    <property type="match status" value="1"/>
</dbReference>
<dbReference type="SUPFAM" id="SSF54810">
    <property type="entry name" value="GMP synthetase C-terminal dimerisation domain"/>
    <property type="match status" value="1"/>
</dbReference>
<organism evidence="12 13">
    <name type="scientific">Peribacillus simplex</name>
    <dbReference type="NCBI Taxonomy" id="1478"/>
    <lineage>
        <taxon>Bacteria</taxon>
        <taxon>Bacillati</taxon>
        <taxon>Bacillota</taxon>
        <taxon>Bacilli</taxon>
        <taxon>Bacillales</taxon>
        <taxon>Bacillaceae</taxon>
        <taxon>Peribacillus</taxon>
    </lineage>
</organism>
<reference evidence="12" key="1">
    <citation type="submission" date="2023-06" db="EMBL/GenBank/DDBJ databases">
        <title>Comparative genomics of Bacillaceae isolates and their secondary metabolite potential.</title>
        <authorList>
            <person name="Song L."/>
            <person name="Nielsen L.J."/>
            <person name="Mohite O."/>
            <person name="Xu X."/>
            <person name="Weber T."/>
            <person name="Kovacs A.T."/>
        </authorList>
    </citation>
    <scope>NUCLEOTIDE SEQUENCE</scope>
    <source>
        <strain evidence="12">D8_B_37</strain>
    </source>
</reference>
<dbReference type="SUPFAM" id="SSF52317">
    <property type="entry name" value="Class I glutamine amidotransferase-like"/>
    <property type="match status" value="1"/>
</dbReference>
<comment type="function">
    <text evidence="1 9">Catalyzes the synthesis of GMP from XMP.</text>
</comment>
<keyword evidence="7 9" id="KW-0067">ATP-binding</keyword>
<feature type="binding site" evidence="10">
    <location>
        <begin position="231"/>
        <end position="237"/>
    </location>
    <ligand>
        <name>ATP</name>
        <dbReference type="ChEBI" id="CHEBI:30616"/>
    </ligand>
</feature>
<dbReference type="InterPro" id="IPR022955">
    <property type="entry name" value="GMP_synthase"/>
</dbReference>
<evidence type="ECO:0000256" key="4">
    <source>
        <dbReference type="ARBA" id="ARBA00022741"/>
    </source>
</evidence>
<evidence type="ECO:0000256" key="8">
    <source>
        <dbReference type="ARBA" id="ARBA00022962"/>
    </source>
</evidence>
<comment type="pathway">
    <text evidence="2 9">Purine metabolism; GMP biosynthesis; GMP from XMP (L-Gln route): step 1/1.</text>
</comment>
<dbReference type="CDD" id="cd01742">
    <property type="entry name" value="GATase1_GMP_Synthase"/>
    <property type="match status" value="1"/>
</dbReference>
<comment type="catalytic activity">
    <reaction evidence="9">
        <text>XMP + L-glutamine + ATP + H2O = GMP + L-glutamate + AMP + diphosphate + 2 H(+)</text>
        <dbReference type="Rhea" id="RHEA:11680"/>
        <dbReference type="ChEBI" id="CHEBI:15377"/>
        <dbReference type="ChEBI" id="CHEBI:15378"/>
        <dbReference type="ChEBI" id="CHEBI:29985"/>
        <dbReference type="ChEBI" id="CHEBI:30616"/>
        <dbReference type="ChEBI" id="CHEBI:33019"/>
        <dbReference type="ChEBI" id="CHEBI:57464"/>
        <dbReference type="ChEBI" id="CHEBI:58115"/>
        <dbReference type="ChEBI" id="CHEBI:58359"/>
        <dbReference type="ChEBI" id="CHEBI:456215"/>
        <dbReference type="EC" id="6.3.5.2"/>
    </reaction>
</comment>
<dbReference type="FunFam" id="3.30.300.10:FF:000002">
    <property type="entry name" value="GMP synthase [glutamine-hydrolyzing]"/>
    <property type="match status" value="1"/>
</dbReference>
<evidence type="ECO:0000256" key="5">
    <source>
        <dbReference type="ARBA" id="ARBA00022749"/>
    </source>
</evidence>
<dbReference type="AlphaFoldDB" id="A0AAW7I765"/>
<evidence type="ECO:0000256" key="2">
    <source>
        <dbReference type="ARBA" id="ARBA00005153"/>
    </source>
</evidence>
<dbReference type="PANTHER" id="PTHR11922:SF2">
    <property type="entry name" value="GMP SYNTHASE [GLUTAMINE-HYDROLYZING]"/>
    <property type="match status" value="1"/>
</dbReference>
<evidence type="ECO:0000313" key="12">
    <source>
        <dbReference type="EMBL" id="MDM5450946.1"/>
    </source>
</evidence>
<dbReference type="InterPro" id="IPR014729">
    <property type="entry name" value="Rossmann-like_a/b/a_fold"/>
</dbReference>
<dbReference type="PROSITE" id="PS51553">
    <property type="entry name" value="GMPS_ATP_PPASE"/>
    <property type="match status" value="1"/>
</dbReference>
<dbReference type="Gene3D" id="3.40.50.620">
    <property type="entry name" value="HUPs"/>
    <property type="match status" value="1"/>
</dbReference>
<dbReference type="GO" id="GO:0005524">
    <property type="term" value="F:ATP binding"/>
    <property type="evidence" value="ECO:0007669"/>
    <property type="project" value="UniProtKB-UniRule"/>
</dbReference>